<dbReference type="EMBL" id="BMFN01000001">
    <property type="protein sequence ID" value="GGF57781.1"/>
    <property type="molecule type" value="Genomic_DNA"/>
</dbReference>
<comment type="caution">
    <text evidence="1">The sequence shown here is derived from an EMBL/GenBank/DDBJ whole genome shotgun (WGS) entry which is preliminary data.</text>
</comment>
<reference evidence="1 2" key="1">
    <citation type="journal article" date="2019" name="Int. J. Syst. Evol. Microbiol.">
        <title>The Global Catalogue of Microorganisms (GCM) 10K type strain sequencing project: providing services to taxonomists for standard genome sequencing and annotation.</title>
        <authorList>
            <consortium name="The Broad Institute Genomics Platform"/>
            <consortium name="The Broad Institute Genome Sequencing Center for Infectious Disease"/>
            <person name="Wu L."/>
            <person name="Ma J."/>
        </authorList>
    </citation>
    <scope>NUCLEOTIDE SEQUENCE [LARGE SCALE GENOMIC DNA]</scope>
    <source>
        <strain evidence="1 2">CGMCC 1.12720</strain>
    </source>
</reference>
<dbReference type="Proteomes" id="UP000605392">
    <property type="component" value="Unassembled WGS sequence"/>
</dbReference>
<accession>A0ACB5PP36</accession>
<gene>
    <name evidence="1" type="ORF">GCM10011375_11150</name>
</gene>
<organism evidence="1 2">
    <name type="scientific">Hymenobacter qilianensis</name>
    <dbReference type="NCBI Taxonomy" id="1385715"/>
    <lineage>
        <taxon>Bacteria</taxon>
        <taxon>Pseudomonadati</taxon>
        <taxon>Bacteroidota</taxon>
        <taxon>Cytophagia</taxon>
        <taxon>Cytophagales</taxon>
        <taxon>Hymenobacteraceae</taxon>
        <taxon>Hymenobacter</taxon>
    </lineage>
</organism>
<keyword evidence="2" id="KW-1185">Reference proteome</keyword>
<name>A0ACB5PP36_9BACT</name>
<evidence type="ECO:0000313" key="1">
    <source>
        <dbReference type="EMBL" id="GGF57781.1"/>
    </source>
</evidence>
<evidence type="ECO:0000313" key="2">
    <source>
        <dbReference type="Proteomes" id="UP000605392"/>
    </source>
</evidence>
<protein>
    <submittedName>
        <fullName evidence="1">Uncharacterized protein</fullName>
    </submittedName>
</protein>
<proteinExistence type="predicted"/>
<sequence>MVSPLAELLAQLRVGNQKSLITFYEQNRDHFARWAKWHYKQDPATAHATLRAVLLEFYDRATDGRLTKMPPDLRAFIYDMARERLDDATAQRLPQAEANRRQHLLRAFHALGADCRQVLSYFYFRGYNFEKVAGKMGYPNAVVARIQKSTYLRKLYEVALQTPDADGHTLPSTDI</sequence>